<dbReference type="InterPro" id="IPR012910">
    <property type="entry name" value="Plug_dom"/>
</dbReference>
<keyword evidence="5 10" id="KW-0812">Transmembrane</keyword>
<comment type="similarity">
    <text evidence="10 11">Belongs to the TonB-dependent receptor family.</text>
</comment>
<keyword evidence="8 10" id="KW-0472">Membrane</keyword>
<dbReference type="Proteomes" id="UP000198964">
    <property type="component" value="Unassembled WGS sequence"/>
</dbReference>
<evidence type="ECO:0000256" key="5">
    <source>
        <dbReference type="ARBA" id="ARBA00022692"/>
    </source>
</evidence>
<dbReference type="Pfam" id="PF07660">
    <property type="entry name" value="STN"/>
    <property type="match status" value="1"/>
</dbReference>
<evidence type="ECO:0000313" key="13">
    <source>
        <dbReference type="EMBL" id="SFF59187.1"/>
    </source>
</evidence>
<dbReference type="InterPro" id="IPR011662">
    <property type="entry name" value="Secretin/TonB_short_N"/>
</dbReference>
<dbReference type="GO" id="GO:0009279">
    <property type="term" value="C:cell outer membrane"/>
    <property type="evidence" value="ECO:0007669"/>
    <property type="project" value="UniProtKB-SubCell"/>
</dbReference>
<evidence type="ECO:0000256" key="11">
    <source>
        <dbReference type="RuleBase" id="RU003357"/>
    </source>
</evidence>
<keyword evidence="4" id="KW-0406">Ion transport</keyword>
<dbReference type="SUPFAM" id="SSF49464">
    <property type="entry name" value="Carboxypeptidase regulatory domain-like"/>
    <property type="match status" value="1"/>
</dbReference>
<dbReference type="InterPro" id="IPR008969">
    <property type="entry name" value="CarboxyPept-like_regulatory"/>
</dbReference>
<dbReference type="STRING" id="655355.SAMN05216283_11046"/>
<evidence type="ECO:0000256" key="6">
    <source>
        <dbReference type="ARBA" id="ARBA00023004"/>
    </source>
</evidence>
<dbReference type="FunFam" id="2.170.130.10:FF:000024">
    <property type="entry name" value="Outer membrane protein"/>
    <property type="match status" value="1"/>
</dbReference>
<dbReference type="Gene3D" id="2.60.40.1120">
    <property type="entry name" value="Carboxypeptidase-like, regulatory domain"/>
    <property type="match status" value="1"/>
</dbReference>
<dbReference type="InterPro" id="IPR000531">
    <property type="entry name" value="Beta-barrel_TonB"/>
</dbReference>
<sequence>MKKKLKCREGNLVRLSRKFVLTMKLTFLLIVLGVTQLSATVYSQNTTLSINLNNCTVKDVLEQIEEQTEFRFFYNEKFIDLDRTVSVRQEQKSVEEILDGVFSGMEISYKVMTNNLILITPRADDKTGVMAQIDELKGKVVDMDGAPLPGVTVIVKGTTNGTITDFDGVYTLHDVPNGATLVYSFVGMRSKEIVVEGQAAIDVTLEEETIGIEEVVAIGYGTQKKVNLTGSVSNVTSEVLESRPVQNVGQALQGLVPGLNFQTSGLGGELNQSLSFNIRGAGTIGDGSNASPLVLIDGMEGDMNSINPQDIENISVLKDAAAASIYGSRAAFGVVLITTKTGKEGRTTINYNNNFRLTTPLGLPEMLDSYTFALYWNEASANDGQGAKFSQEVIDRILQYQRGEIDYGTIANKNGDRWQYFTGSNANTDWFKEHYRDAAFAQEHSVSINGGNDDIRYYVSGNFLDQEGLARHSDDQFSRYAITAKLNAKLSKHVRFNYNSKLIREDYEKATQQSGLFFHNIARRWPTVPVKDPNGYYAMPTEIIQLRDGGRTNDRSDWVYLQGQLVINPLENWNIYVDGNYRVKYYTKHQDVTPAYAYDVEENPYPVGVVWNSAGYSSVYEYDRADNFFTSNIYSDYEFDINEEHNFKLMGGFNSELMKYRTLAASRSGLISPSLPTINTATDNSKAEEGQYQHWATAGFFGRLNYNYKERYLLEVNARYDGTSRFLDDKRWNLFPSFSLGWNVAKENFWTFDNLIQTFKLRGSYGELGNQNTSNWYPFFAQMPVGINNGSWLLGGEKPNTASAPGLISTLLTWERVTSWNIGLDLAMLNNRLMLNADYFKRKTFDMVGPAPELPVILGTSVPKINNADMESYGFELEVVWKDRIRDFSYSVRGVLSDDQQEITNYPNPTNKISTWYNGKKVGEIWGYTTVGIAKTQDEMDTYLTNVSQSNLSSKWGAGDIMYADLNNDGKIDGGSGLLGDTGDRRIIGNSTPRYRFSLDLSANWKGFDFRALFQGVGKRDWMPNGPYFWGASGGMWQSAGFTTHMDYFRDENSVMVQAGHADVNTDAYFPKPYFGTKKNQQTQTRYLQSAAYVRLKNLQLGYTIPKIVTSKLGMNKVRFYISGDNLLTLTDMIDTFDPETVGLGGWNDGKTYPLAKVFSCGLSVNF</sequence>
<keyword evidence="7 11" id="KW-0798">TonB box</keyword>
<accession>A0A1I2K1V6</accession>
<evidence type="ECO:0000259" key="12">
    <source>
        <dbReference type="SMART" id="SM00965"/>
    </source>
</evidence>
<keyword evidence="14" id="KW-1185">Reference proteome</keyword>
<protein>
    <submittedName>
        <fullName evidence="13">TonB-linked outer membrane protein, SusC/RagA family</fullName>
    </submittedName>
</protein>
<organism evidence="13 14">
    <name type="scientific">Sunxiuqinia elliptica</name>
    <dbReference type="NCBI Taxonomy" id="655355"/>
    <lineage>
        <taxon>Bacteria</taxon>
        <taxon>Pseudomonadati</taxon>
        <taxon>Bacteroidota</taxon>
        <taxon>Bacteroidia</taxon>
        <taxon>Marinilabiliales</taxon>
        <taxon>Prolixibacteraceae</taxon>
        <taxon>Sunxiuqinia</taxon>
    </lineage>
</organism>
<keyword evidence="4" id="KW-0410">Iron transport</keyword>
<feature type="domain" description="Secretin/TonB short N-terminal" evidence="12">
    <location>
        <begin position="70"/>
        <end position="122"/>
    </location>
</feature>
<dbReference type="SMART" id="SM00965">
    <property type="entry name" value="STN"/>
    <property type="match status" value="1"/>
</dbReference>
<dbReference type="Pfam" id="PF13715">
    <property type="entry name" value="CarbopepD_reg_2"/>
    <property type="match status" value="1"/>
</dbReference>
<dbReference type="EMBL" id="FONW01000010">
    <property type="protein sequence ID" value="SFF59187.1"/>
    <property type="molecule type" value="Genomic_DNA"/>
</dbReference>
<evidence type="ECO:0000256" key="9">
    <source>
        <dbReference type="ARBA" id="ARBA00023237"/>
    </source>
</evidence>
<dbReference type="InterPro" id="IPR023997">
    <property type="entry name" value="TonB-dep_OMP_SusC/RagA_CS"/>
</dbReference>
<dbReference type="InterPro" id="IPR039426">
    <property type="entry name" value="TonB-dep_rcpt-like"/>
</dbReference>
<reference evidence="13 14" key="1">
    <citation type="submission" date="2016-10" db="EMBL/GenBank/DDBJ databases">
        <authorList>
            <person name="de Groot N.N."/>
        </authorList>
    </citation>
    <scope>NUCLEOTIDE SEQUENCE [LARGE SCALE GENOMIC DNA]</scope>
    <source>
        <strain evidence="13 14">CGMCC 1.9156</strain>
    </source>
</reference>
<evidence type="ECO:0000256" key="3">
    <source>
        <dbReference type="ARBA" id="ARBA00022452"/>
    </source>
</evidence>
<proteinExistence type="inferred from homology"/>
<dbReference type="PROSITE" id="PS52016">
    <property type="entry name" value="TONB_DEPENDENT_REC_3"/>
    <property type="match status" value="1"/>
</dbReference>
<comment type="subcellular location">
    <subcellularLocation>
        <location evidence="1 10">Cell outer membrane</location>
        <topology evidence="1 10">Multi-pass membrane protein</topology>
    </subcellularLocation>
</comment>
<evidence type="ECO:0000256" key="10">
    <source>
        <dbReference type="PROSITE-ProRule" id="PRU01360"/>
    </source>
</evidence>
<dbReference type="SUPFAM" id="SSF56935">
    <property type="entry name" value="Porins"/>
    <property type="match status" value="1"/>
</dbReference>
<keyword evidence="2 10" id="KW-0813">Transport</keyword>
<evidence type="ECO:0000256" key="8">
    <source>
        <dbReference type="ARBA" id="ARBA00023136"/>
    </source>
</evidence>
<dbReference type="NCBIfam" id="TIGR04056">
    <property type="entry name" value="OMP_RagA_SusC"/>
    <property type="match status" value="1"/>
</dbReference>
<keyword evidence="3 10" id="KW-1134">Transmembrane beta strand</keyword>
<evidence type="ECO:0000256" key="1">
    <source>
        <dbReference type="ARBA" id="ARBA00004571"/>
    </source>
</evidence>
<dbReference type="AlphaFoldDB" id="A0A1I2K1V6"/>
<dbReference type="NCBIfam" id="TIGR04057">
    <property type="entry name" value="SusC_RagA_signa"/>
    <property type="match status" value="1"/>
</dbReference>
<dbReference type="GO" id="GO:0006826">
    <property type="term" value="P:iron ion transport"/>
    <property type="evidence" value="ECO:0007669"/>
    <property type="project" value="UniProtKB-KW"/>
</dbReference>
<evidence type="ECO:0000256" key="4">
    <source>
        <dbReference type="ARBA" id="ARBA00022496"/>
    </source>
</evidence>
<dbReference type="Gene3D" id="2.40.170.20">
    <property type="entry name" value="TonB-dependent receptor, beta-barrel domain"/>
    <property type="match status" value="1"/>
</dbReference>
<dbReference type="InterPro" id="IPR037066">
    <property type="entry name" value="Plug_dom_sf"/>
</dbReference>
<dbReference type="Gene3D" id="2.170.130.10">
    <property type="entry name" value="TonB-dependent receptor, plug domain"/>
    <property type="match status" value="1"/>
</dbReference>
<keyword evidence="9 10" id="KW-0998">Cell outer membrane</keyword>
<dbReference type="Pfam" id="PF07715">
    <property type="entry name" value="Plug"/>
    <property type="match status" value="1"/>
</dbReference>
<gene>
    <name evidence="13" type="ORF">SAMN05216283_11046</name>
</gene>
<dbReference type="InterPro" id="IPR036942">
    <property type="entry name" value="Beta-barrel_TonB_sf"/>
</dbReference>
<keyword evidence="6" id="KW-0408">Iron</keyword>
<evidence type="ECO:0000256" key="7">
    <source>
        <dbReference type="ARBA" id="ARBA00023077"/>
    </source>
</evidence>
<dbReference type="Pfam" id="PF00593">
    <property type="entry name" value="TonB_dep_Rec_b-barrel"/>
    <property type="match status" value="1"/>
</dbReference>
<dbReference type="InterPro" id="IPR023996">
    <property type="entry name" value="TonB-dep_OMP_SusC/RagA"/>
</dbReference>
<evidence type="ECO:0000313" key="14">
    <source>
        <dbReference type="Proteomes" id="UP000198964"/>
    </source>
</evidence>
<evidence type="ECO:0000256" key="2">
    <source>
        <dbReference type="ARBA" id="ARBA00022448"/>
    </source>
</evidence>
<name>A0A1I2K1V6_9BACT</name>